<feature type="transmembrane region" description="Helical" evidence="6">
    <location>
        <begin position="7"/>
        <end position="26"/>
    </location>
</feature>
<feature type="transmembrane region" description="Helical" evidence="6">
    <location>
        <begin position="58"/>
        <end position="75"/>
    </location>
</feature>
<evidence type="ECO:0000313" key="8">
    <source>
        <dbReference type="EMBL" id="KPV38973.1"/>
    </source>
</evidence>
<gene>
    <name evidence="8" type="ORF">AN477_23415</name>
</gene>
<dbReference type="GO" id="GO:0005886">
    <property type="term" value="C:plasma membrane"/>
    <property type="evidence" value="ECO:0007669"/>
    <property type="project" value="UniProtKB-SubCell"/>
</dbReference>
<protein>
    <recommendedName>
        <fullName evidence="7">ComEC/Rec2-related protein domain-containing protein</fullName>
    </recommendedName>
</protein>
<keyword evidence="5 6" id="KW-0472">Membrane</keyword>
<feature type="domain" description="ComEC/Rec2-related protein" evidence="7">
    <location>
        <begin position="247"/>
        <end position="548"/>
    </location>
</feature>
<evidence type="ECO:0000256" key="4">
    <source>
        <dbReference type="ARBA" id="ARBA00022989"/>
    </source>
</evidence>
<dbReference type="RefSeq" id="WP_054971589.1">
    <property type="nucleotide sequence ID" value="NZ_LJCO01000108.1"/>
</dbReference>
<evidence type="ECO:0000259" key="7">
    <source>
        <dbReference type="Pfam" id="PF03772"/>
    </source>
</evidence>
<dbReference type="PANTHER" id="PTHR30619">
    <property type="entry name" value="DNA INTERNALIZATION/COMPETENCE PROTEIN COMEC/REC2"/>
    <property type="match status" value="1"/>
</dbReference>
<dbReference type="InterPro" id="IPR052159">
    <property type="entry name" value="Competence_DNA_uptake"/>
</dbReference>
<feature type="transmembrane region" description="Helical" evidence="6">
    <location>
        <begin position="301"/>
        <end position="321"/>
    </location>
</feature>
<evidence type="ECO:0000256" key="1">
    <source>
        <dbReference type="ARBA" id="ARBA00004651"/>
    </source>
</evidence>
<comment type="subcellular location">
    <subcellularLocation>
        <location evidence="1">Cell membrane</location>
        <topology evidence="1">Multi-pass membrane protein</topology>
    </subcellularLocation>
</comment>
<keyword evidence="3 6" id="KW-0812">Transmembrane</keyword>
<sequence>MENPRGILFVTVGVTVFTVGSLLLWLSTRLPDRRPKERIQSDRRPHLSMNVYVRNRRRLAVILLLCGGAVLYGALRAEIEPRYLTEHWLGASVQVQGEVIGVYPNTRGASVYLSIYQVSRDGETLHCMIRARWNEGKNAPVPSTGDMVKLTGVLGLPVPYASKPTATGVTVNQASKSMSPGAKSTVTPSAKSTNIPFQAPTYTLTGRLAAVRTGKQGFWIFVRSRWLDFGTQTSNVTPDHQKLAASIVFGADDGLSAGIKQAFLGAGLLHVLAASGANILLLEVTLEHTLYPLWRRVRLPFWGWCLFLIACIWSFAGMCGFQPSIVRAALMSSYRQLGFAVGRKASISMSLAVAAAVITFAQPYTMLSPSAWLSFVATAAMTQQLFSGQRRFQHKAGQKAVSGPVTRGVTTFPRAASALWRFTKRRAATVWGIVLMTVRVEMWAAPLVLVLFGQVTPYSIVANVICEPLVGLVLPVSIAWLSLCAAVQWVPVLGILETGAGYVEEHLVATLSFVVTGVSSWPGALWTITGLPVWCIILYYLLLTVGRYFLFKWLKLRSYVHVS</sequence>
<dbReference type="EMBL" id="LJCO01000108">
    <property type="protein sequence ID" value="KPV38973.1"/>
    <property type="molecule type" value="Genomic_DNA"/>
</dbReference>
<feature type="transmembrane region" description="Helical" evidence="6">
    <location>
        <begin position="472"/>
        <end position="495"/>
    </location>
</feature>
<dbReference type="Proteomes" id="UP000050482">
    <property type="component" value="Unassembled WGS sequence"/>
</dbReference>
<comment type="caution">
    <text evidence="8">The sequence shown here is derived from an EMBL/GenBank/DDBJ whole genome shotgun (WGS) entry which is preliminary data.</text>
</comment>
<proteinExistence type="predicted"/>
<dbReference type="PATRIC" id="fig|471514.4.peg.2338"/>
<dbReference type="PANTHER" id="PTHR30619:SF1">
    <property type="entry name" value="RECOMBINATION PROTEIN 2"/>
    <property type="match status" value="1"/>
</dbReference>
<keyword evidence="2" id="KW-1003">Cell membrane</keyword>
<feature type="transmembrane region" description="Helical" evidence="6">
    <location>
        <begin position="531"/>
        <end position="550"/>
    </location>
</feature>
<feature type="transmembrane region" description="Helical" evidence="6">
    <location>
        <begin position="341"/>
        <end position="361"/>
    </location>
</feature>
<evidence type="ECO:0000256" key="2">
    <source>
        <dbReference type="ARBA" id="ARBA00022475"/>
    </source>
</evidence>
<reference evidence="8 9" key="1">
    <citation type="submission" date="2015-09" db="EMBL/GenBank/DDBJ databases">
        <title>Draft genome sequence of Alicyclobacillus ferrooxydans DSM 22381.</title>
        <authorList>
            <person name="Hemp J."/>
        </authorList>
    </citation>
    <scope>NUCLEOTIDE SEQUENCE [LARGE SCALE GENOMIC DNA]</scope>
    <source>
        <strain evidence="8 9">TC-34</strain>
    </source>
</reference>
<dbReference type="InterPro" id="IPR004477">
    <property type="entry name" value="ComEC_N"/>
</dbReference>
<dbReference type="AlphaFoldDB" id="A0A0N8PMK4"/>
<evidence type="ECO:0000256" key="5">
    <source>
        <dbReference type="ARBA" id="ARBA00023136"/>
    </source>
</evidence>
<dbReference type="OrthoDB" id="9761531at2"/>
<dbReference type="Pfam" id="PF03772">
    <property type="entry name" value="Competence"/>
    <property type="match status" value="1"/>
</dbReference>
<evidence type="ECO:0000313" key="9">
    <source>
        <dbReference type="Proteomes" id="UP000050482"/>
    </source>
</evidence>
<evidence type="ECO:0000256" key="3">
    <source>
        <dbReference type="ARBA" id="ARBA00022692"/>
    </source>
</evidence>
<dbReference type="STRING" id="471514.AN477_23415"/>
<accession>A0A0N8PMK4</accession>
<keyword evidence="4 6" id="KW-1133">Transmembrane helix</keyword>
<dbReference type="NCBIfam" id="TIGR00360">
    <property type="entry name" value="ComEC_N-term"/>
    <property type="match status" value="1"/>
</dbReference>
<name>A0A0N8PMK4_9BACL</name>
<keyword evidence="9" id="KW-1185">Reference proteome</keyword>
<evidence type="ECO:0000256" key="6">
    <source>
        <dbReference type="SAM" id="Phobius"/>
    </source>
</evidence>
<organism evidence="8 9">
    <name type="scientific">Alicyclobacillus ferrooxydans</name>
    <dbReference type="NCBI Taxonomy" id="471514"/>
    <lineage>
        <taxon>Bacteria</taxon>
        <taxon>Bacillati</taxon>
        <taxon>Bacillota</taxon>
        <taxon>Bacilli</taxon>
        <taxon>Bacillales</taxon>
        <taxon>Alicyclobacillaceae</taxon>
        <taxon>Alicyclobacillus</taxon>
    </lineage>
</organism>
<feature type="transmembrane region" description="Helical" evidence="6">
    <location>
        <begin position="262"/>
        <end position="281"/>
    </location>
</feature>